<evidence type="ECO:0000313" key="3">
    <source>
        <dbReference type="EMBL" id="MPN27989.1"/>
    </source>
</evidence>
<evidence type="ECO:0000256" key="2">
    <source>
        <dbReference type="SAM" id="Phobius"/>
    </source>
</evidence>
<name>A0A645GQ12_9ZZZZ</name>
<dbReference type="EMBL" id="VSSQ01078077">
    <property type="protein sequence ID" value="MPN27989.1"/>
    <property type="molecule type" value="Genomic_DNA"/>
</dbReference>
<protein>
    <submittedName>
        <fullName evidence="3">Uncharacterized protein</fullName>
    </submittedName>
</protein>
<dbReference type="AlphaFoldDB" id="A0A645GQ12"/>
<organism evidence="3">
    <name type="scientific">bioreactor metagenome</name>
    <dbReference type="NCBI Taxonomy" id="1076179"/>
    <lineage>
        <taxon>unclassified sequences</taxon>
        <taxon>metagenomes</taxon>
        <taxon>ecological metagenomes</taxon>
    </lineage>
</organism>
<gene>
    <name evidence="3" type="ORF">SDC9_175423</name>
</gene>
<feature type="region of interest" description="Disordered" evidence="1">
    <location>
        <begin position="44"/>
        <end position="72"/>
    </location>
</feature>
<proteinExistence type="predicted"/>
<keyword evidence="2" id="KW-1133">Transmembrane helix</keyword>
<evidence type="ECO:0000256" key="1">
    <source>
        <dbReference type="SAM" id="MobiDB-lite"/>
    </source>
</evidence>
<feature type="compositionally biased region" description="Acidic residues" evidence="1">
    <location>
        <begin position="55"/>
        <end position="66"/>
    </location>
</feature>
<keyword evidence="2" id="KW-0812">Transmembrane</keyword>
<feature type="transmembrane region" description="Helical" evidence="2">
    <location>
        <begin position="176"/>
        <end position="195"/>
    </location>
</feature>
<sequence length="209" mass="22211">MGKSTLYNVYAELIGDNLTPDGSYYGGNIESGGTKTVELTGSAIYTGGSSGGEFPSEEPTEGDGGEEPMPIDVMPFEDGAVKQRAAAQNAEGEFMAVAIAKDIGIVDGGKIIDGGYNGGGTLEYPAVIRITYEDAMGQSYTEEKNIVITLQDDTIVNPDPETPVEPVPEPGPDLTWLYIVIGVLVAAGVVVFFIVRNRKKKRIIEDELL</sequence>
<reference evidence="3" key="1">
    <citation type="submission" date="2019-08" db="EMBL/GenBank/DDBJ databases">
        <authorList>
            <person name="Kucharzyk K."/>
            <person name="Murdoch R.W."/>
            <person name="Higgins S."/>
            <person name="Loffler F."/>
        </authorList>
    </citation>
    <scope>NUCLEOTIDE SEQUENCE</scope>
</reference>
<comment type="caution">
    <text evidence="3">The sequence shown here is derived from an EMBL/GenBank/DDBJ whole genome shotgun (WGS) entry which is preliminary data.</text>
</comment>
<keyword evidence="2" id="KW-0472">Membrane</keyword>
<accession>A0A645GQ12</accession>